<dbReference type="STRING" id="229919.GCA_001050195_03375"/>
<feature type="transmembrane region" description="Helical" evidence="1">
    <location>
        <begin position="30"/>
        <end position="56"/>
    </location>
</feature>
<comment type="caution">
    <text evidence="3">The sequence shown here is derived from an EMBL/GenBank/DDBJ whole genome shotgun (WGS) entry which is preliminary data.</text>
</comment>
<dbReference type="AlphaFoldDB" id="A0A3D1JJ64"/>
<reference evidence="3 4" key="1">
    <citation type="journal article" date="2018" name="Nat. Biotechnol.">
        <title>A standardized bacterial taxonomy based on genome phylogeny substantially revises the tree of life.</title>
        <authorList>
            <person name="Parks D.H."/>
            <person name="Chuvochina M."/>
            <person name="Waite D.W."/>
            <person name="Rinke C."/>
            <person name="Skarshewski A."/>
            <person name="Chaumeil P.A."/>
            <person name="Hugenholtz P."/>
        </authorList>
    </citation>
    <scope>NUCLEOTIDE SEQUENCE [LARGE SCALE GENOMIC DNA]</scope>
    <source>
        <strain evidence="3">UBA8781</strain>
    </source>
</reference>
<dbReference type="InterPro" id="IPR013783">
    <property type="entry name" value="Ig-like_fold"/>
</dbReference>
<dbReference type="Gene3D" id="2.60.40.10">
    <property type="entry name" value="Immunoglobulins"/>
    <property type="match status" value="1"/>
</dbReference>
<dbReference type="InterPro" id="IPR001434">
    <property type="entry name" value="OmcB-like_DUF11"/>
</dbReference>
<accession>A0A3D1JJ64</accession>
<dbReference type="Pfam" id="PF01345">
    <property type="entry name" value="DUF11"/>
    <property type="match status" value="1"/>
</dbReference>
<keyword evidence="1" id="KW-0472">Membrane</keyword>
<feature type="domain" description="DUF11" evidence="2">
    <location>
        <begin position="74"/>
        <end position="165"/>
    </location>
</feature>
<proteinExistence type="predicted"/>
<sequence length="180" mass="19173">MPVKDPLAMKPSDLQAAAAQPLIYGSRKRLVLIGFIGSMLVFLCLGGFFLLGGMALSSLFGEPPLTVTIPTLPPVQVGESFTLPVTVTNDSDRTLTLTEVQLPKILLEGAELTGSTPPSTGATDYTGQVGYDFSLSLAPQETTTLTFQLKAIRQGEYTADVGVRSGRRIRSAPLHVVIRP</sequence>
<organism evidence="3 4">
    <name type="scientific">Anaerolinea thermolimosa</name>
    <dbReference type="NCBI Taxonomy" id="229919"/>
    <lineage>
        <taxon>Bacteria</taxon>
        <taxon>Bacillati</taxon>
        <taxon>Chloroflexota</taxon>
        <taxon>Anaerolineae</taxon>
        <taxon>Anaerolineales</taxon>
        <taxon>Anaerolineaceae</taxon>
        <taxon>Anaerolinea</taxon>
    </lineage>
</organism>
<keyword evidence="1" id="KW-0812">Transmembrane</keyword>
<evidence type="ECO:0000256" key="1">
    <source>
        <dbReference type="SAM" id="Phobius"/>
    </source>
</evidence>
<evidence type="ECO:0000313" key="3">
    <source>
        <dbReference type="EMBL" id="HCE17808.1"/>
    </source>
</evidence>
<dbReference type="EMBL" id="DPBP01000031">
    <property type="protein sequence ID" value="HCE17808.1"/>
    <property type="molecule type" value="Genomic_DNA"/>
</dbReference>
<keyword evidence="1" id="KW-1133">Transmembrane helix</keyword>
<name>A0A3D1JJ64_9CHLR</name>
<dbReference type="Proteomes" id="UP000264141">
    <property type="component" value="Unassembled WGS sequence"/>
</dbReference>
<gene>
    <name evidence="3" type="ORF">DEQ80_08110</name>
</gene>
<protein>
    <recommendedName>
        <fullName evidence="2">DUF11 domain-containing protein</fullName>
    </recommendedName>
</protein>
<evidence type="ECO:0000259" key="2">
    <source>
        <dbReference type="Pfam" id="PF01345"/>
    </source>
</evidence>
<evidence type="ECO:0000313" key="4">
    <source>
        <dbReference type="Proteomes" id="UP000264141"/>
    </source>
</evidence>